<evidence type="ECO:0000256" key="1">
    <source>
        <dbReference type="ARBA" id="ARBA00004752"/>
    </source>
</evidence>
<keyword evidence="3" id="KW-0812">Transmembrane</keyword>
<comment type="caution">
    <text evidence="5">The sequence shown here is derived from an EMBL/GenBank/DDBJ whole genome shotgun (WGS) entry which is preliminary data.</text>
</comment>
<dbReference type="Pfam" id="PF00912">
    <property type="entry name" value="Transgly"/>
    <property type="match status" value="1"/>
</dbReference>
<proteinExistence type="predicted"/>
<gene>
    <name evidence="5" type="ORF">JIN85_18930</name>
</gene>
<name>A0A934VY41_9BACT</name>
<keyword evidence="3" id="KW-1133">Transmembrane helix</keyword>
<keyword evidence="3" id="KW-0472">Membrane</keyword>
<dbReference type="InterPro" id="IPR001264">
    <property type="entry name" value="Glyco_trans_51"/>
</dbReference>
<comment type="pathway">
    <text evidence="1">Cell wall biogenesis; peptidoglycan biosynthesis.</text>
</comment>
<dbReference type="SUPFAM" id="SSF53955">
    <property type="entry name" value="Lysozyme-like"/>
    <property type="match status" value="1"/>
</dbReference>
<accession>A0A934VY41</accession>
<dbReference type="RefSeq" id="WP_200273743.1">
    <property type="nucleotide sequence ID" value="NZ_JAENIJ010000053.1"/>
</dbReference>
<reference evidence="5" key="1">
    <citation type="submission" date="2021-01" db="EMBL/GenBank/DDBJ databases">
        <title>Modified the classification status of verrucomicrobia.</title>
        <authorList>
            <person name="Feng X."/>
        </authorList>
    </citation>
    <scope>NUCLEOTIDE SEQUENCE</scope>
    <source>
        <strain evidence="5">KCTC 22041</strain>
    </source>
</reference>
<organism evidence="5 6">
    <name type="scientific">Luteolibacter pohnpeiensis</name>
    <dbReference type="NCBI Taxonomy" id="454153"/>
    <lineage>
        <taxon>Bacteria</taxon>
        <taxon>Pseudomonadati</taxon>
        <taxon>Verrucomicrobiota</taxon>
        <taxon>Verrucomicrobiia</taxon>
        <taxon>Verrucomicrobiales</taxon>
        <taxon>Verrucomicrobiaceae</taxon>
        <taxon>Luteolibacter</taxon>
    </lineage>
</organism>
<dbReference type="Proteomes" id="UP000603141">
    <property type="component" value="Unassembled WGS sequence"/>
</dbReference>
<sequence length="253" mass="28247">MRSRLIRAIRRVAIWTSVILLVVVLAGFAYYKHEIDVAKRKTPNLVAATLDDVKQRRAFIHLEEVTPRQLELILAVEDPSFRIHHGVDFSTPGAGWTTITQGLSKLLYFPEGFEPGFKKIQQTLLAEYALDATVSKDDQLELYLNITYLGSKDGRTIAGYEDAARSYFGKSFGALTEREFISLLGMTVSPNKLKPGTPANEERISRIQTFLNGDYTPVDLMDVTYDGKGQNNGASGKSLLLFLKALTRDSPDE</sequence>
<dbReference type="PANTHER" id="PTHR32282">
    <property type="entry name" value="BINDING PROTEIN TRANSPEPTIDASE, PUTATIVE-RELATED"/>
    <property type="match status" value="1"/>
</dbReference>
<keyword evidence="6" id="KW-1185">Reference proteome</keyword>
<dbReference type="PANTHER" id="PTHR32282:SF33">
    <property type="entry name" value="PEPTIDOGLYCAN GLYCOSYLTRANSFERASE"/>
    <property type="match status" value="1"/>
</dbReference>
<dbReference type="InterPro" id="IPR036950">
    <property type="entry name" value="PBP_transglycosylase"/>
</dbReference>
<evidence type="ECO:0000259" key="4">
    <source>
        <dbReference type="Pfam" id="PF00912"/>
    </source>
</evidence>
<feature type="domain" description="Glycosyl transferase family 51" evidence="4">
    <location>
        <begin position="52"/>
        <end position="203"/>
    </location>
</feature>
<evidence type="ECO:0000313" key="6">
    <source>
        <dbReference type="Proteomes" id="UP000603141"/>
    </source>
</evidence>
<protein>
    <submittedName>
        <fullName evidence="5">Transglycosylase domain-containing protein</fullName>
    </submittedName>
</protein>
<evidence type="ECO:0000256" key="3">
    <source>
        <dbReference type="SAM" id="Phobius"/>
    </source>
</evidence>
<dbReference type="Gene3D" id="1.10.3810.10">
    <property type="entry name" value="Biosynthetic peptidoglycan transglycosylase-like"/>
    <property type="match status" value="1"/>
</dbReference>
<evidence type="ECO:0000313" key="5">
    <source>
        <dbReference type="EMBL" id="MBK1884498.1"/>
    </source>
</evidence>
<feature type="transmembrane region" description="Helical" evidence="3">
    <location>
        <begin position="12"/>
        <end position="31"/>
    </location>
</feature>
<dbReference type="AlphaFoldDB" id="A0A934VY41"/>
<evidence type="ECO:0000256" key="2">
    <source>
        <dbReference type="ARBA" id="ARBA00022679"/>
    </source>
</evidence>
<dbReference type="GO" id="GO:0008955">
    <property type="term" value="F:peptidoglycan glycosyltransferase activity"/>
    <property type="evidence" value="ECO:0007669"/>
    <property type="project" value="TreeGrafter"/>
</dbReference>
<dbReference type="InterPro" id="IPR023346">
    <property type="entry name" value="Lysozyme-like_dom_sf"/>
</dbReference>
<dbReference type="EMBL" id="JAENIJ010000053">
    <property type="protein sequence ID" value="MBK1884498.1"/>
    <property type="molecule type" value="Genomic_DNA"/>
</dbReference>
<keyword evidence="2" id="KW-0808">Transferase</keyword>
<dbReference type="InterPro" id="IPR050396">
    <property type="entry name" value="Glycosyltr_51/Transpeptidase"/>
</dbReference>